<gene>
    <name evidence="1" type="ORF">LCPAC404_02010</name>
</gene>
<reference evidence="1" key="1">
    <citation type="journal article" date="2019" name="MBio">
        <title>Virus Genomes from Deep Sea Sediments Expand the Ocean Megavirome and Support Independent Origins of Viral Gigantism.</title>
        <authorList>
            <person name="Backstrom D."/>
            <person name="Yutin N."/>
            <person name="Jorgensen S.L."/>
            <person name="Dharamshi J."/>
            <person name="Homa F."/>
            <person name="Zaremba-Niedwiedzka K."/>
            <person name="Spang A."/>
            <person name="Wolf Y.I."/>
            <person name="Koonin E.V."/>
            <person name="Ettema T.J."/>
        </authorList>
    </citation>
    <scope>NUCLEOTIDE SEQUENCE</scope>
</reference>
<protein>
    <submittedName>
        <fullName evidence="1">Uncharacterized protein</fullName>
    </submittedName>
</protein>
<dbReference type="EMBL" id="MK500597">
    <property type="protein sequence ID" value="QBK93497.1"/>
    <property type="molecule type" value="Genomic_DNA"/>
</dbReference>
<name>A0A481ZCI7_9VIRU</name>
<proteinExistence type="predicted"/>
<organism evidence="1">
    <name type="scientific">Pithovirus LCPAC404</name>
    <dbReference type="NCBI Taxonomy" id="2506597"/>
    <lineage>
        <taxon>Viruses</taxon>
        <taxon>Pithoviruses</taxon>
    </lineage>
</organism>
<accession>A0A481ZCI7</accession>
<sequence length="275" mass="32488">MICKLFRSLKFDELLLAFVVKCHPEADYLSLVLQFIDNESSSTNVIALKRMDFVMGDQELGTYKVLFKAAEDHNNYYIAEYLATMISKVNVFADLPKWMGNFTEQKDLPIENEYYIPWIYHKDSGITENKEIERINKKLKREEITETENDIDIFRVLGPGNRLVRIKTNIDQEVTQNTVYNGPRMFLCNQFDYYDDADLPHDWFSGSCDECFLRIKRRWHALRKPGPHGSWKGSYCSFKCLRKSQKNEENWIVDQMIDDLEILFNKNGIQDRLDM</sequence>
<evidence type="ECO:0000313" key="1">
    <source>
        <dbReference type="EMBL" id="QBK93497.1"/>
    </source>
</evidence>